<dbReference type="InterPro" id="IPR037923">
    <property type="entry name" value="HTH-like"/>
</dbReference>
<evidence type="ECO:0000259" key="4">
    <source>
        <dbReference type="PROSITE" id="PS01124"/>
    </source>
</evidence>
<protein>
    <submittedName>
        <fullName evidence="5">AraC-like DNA-binding protein</fullName>
    </submittedName>
</protein>
<evidence type="ECO:0000256" key="1">
    <source>
        <dbReference type="ARBA" id="ARBA00023015"/>
    </source>
</evidence>
<dbReference type="PANTHER" id="PTHR46796">
    <property type="entry name" value="HTH-TYPE TRANSCRIPTIONAL ACTIVATOR RHAS-RELATED"/>
    <property type="match status" value="1"/>
</dbReference>
<dbReference type="PANTHER" id="PTHR46796:SF2">
    <property type="entry name" value="TRANSCRIPTIONAL REGULATORY PROTEIN"/>
    <property type="match status" value="1"/>
</dbReference>
<name>A0A3E0HED7_9PSEU</name>
<dbReference type="PROSITE" id="PS01124">
    <property type="entry name" value="HTH_ARAC_FAMILY_2"/>
    <property type="match status" value="1"/>
</dbReference>
<comment type="caution">
    <text evidence="5">The sequence shown here is derived from an EMBL/GenBank/DDBJ whole genome shotgun (WGS) entry which is preliminary data.</text>
</comment>
<dbReference type="Gene3D" id="1.10.10.60">
    <property type="entry name" value="Homeodomain-like"/>
    <property type="match status" value="1"/>
</dbReference>
<proteinExistence type="predicted"/>
<keyword evidence="1" id="KW-0805">Transcription regulation</keyword>
<evidence type="ECO:0000313" key="5">
    <source>
        <dbReference type="EMBL" id="REH43523.1"/>
    </source>
</evidence>
<keyword evidence="2 5" id="KW-0238">DNA-binding</keyword>
<dbReference type="InterPro" id="IPR003313">
    <property type="entry name" value="AraC-bd"/>
</dbReference>
<evidence type="ECO:0000256" key="2">
    <source>
        <dbReference type="ARBA" id="ARBA00023125"/>
    </source>
</evidence>
<dbReference type="SUPFAM" id="SSF51215">
    <property type="entry name" value="Regulatory protein AraC"/>
    <property type="match status" value="1"/>
</dbReference>
<evidence type="ECO:0000256" key="3">
    <source>
        <dbReference type="ARBA" id="ARBA00023163"/>
    </source>
</evidence>
<organism evidence="5 6">
    <name type="scientific">Kutzneria buriramensis</name>
    <dbReference type="NCBI Taxonomy" id="1045776"/>
    <lineage>
        <taxon>Bacteria</taxon>
        <taxon>Bacillati</taxon>
        <taxon>Actinomycetota</taxon>
        <taxon>Actinomycetes</taxon>
        <taxon>Pseudonocardiales</taxon>
        <taxon>Pseudonocardiaceae</taxon>
        <taxon>Kutzneria</taxon>
    </lineage>
</organism>
<dbReference type="Pfam" id="PF02311">
    <property type="entry name" value="AraC_binding"/>
    <property type="match status" value="1"/>
</dbReference>
<reference evidence="5 6" key="1">
    <citation type="submission" date="2018-08" db="EMBL/GenBank/DDBJ databases">
        <title>Genomic Encyclopedia of Archaeal and Bacterial Type Strains, Phase II (KMG-II): from individual species to whole genera.</title>
        <authorList>
            <person name="Goeker M."/>
        </authorList>
    </citation>
    <scope>NUCLEOTIDE SEQUENCE [LARGE SCALE GENOMIC DNA]</scope>
    <source>
        <strain evidence="5 6">DSM 45791</strain>
    </source>
</reference>
<dbReference type="SMART" id="SM00342">
    <property type="entry name" value="HTH_ARAC"/>
    <property type="match status" value="1"/>
</dbReference>
<gene>
    <name evidence="5" type="ORF">BCF44_10966</name>
</gene>
<dbReference type="Pfam" id="PF12833">
    <property type="entry name" value="HTH_18"/>
    <property type="match status" value="1"/>
</dbReference>
<keyword evidence="3" id="KW-0804">Transcription</keyword>
<dbReference type="InterPro" id="IPR009057">
    <property type="entry name" value="Homeodomain-like_sf"/>
</dbReference>
<dbReference type="GO" id="GO:0003700">
    <property type="term" value="F:DNA-binding transcription factor activity"/>
    <property type="evidence" value="ECO:0007669"/>
    <property type="project" value="InterPro"/>
</dbReference>
<dbReference type="GO" id="GO:0043565">
    <property type="term" value="F:sequence-specific DNA binding"/>
    <property type="evidence" value="ECO:0007669"/>
    <property type="project" value="InterPro"/>
</dbReference>
<sequence length="277" mass="30897">MVAHRQGTVLYVLNMVGESAVSAWRPDVPGVAEVFHAHFVQHAYPVHTHTVWTLLILDDGVLRFDLDRHDHGTLRSQVVLLPPHVPHDGRTAGPQGFRKRVIYLAEDTIDAELIGPATDRPNLADSLLWDRIGRLHGSLARPGETLEAESRLALIVDRLGTHLRRRPVAVTPPPRGVADDLHDLLDERLTTGLTLDEAARQLGVHPAHLVRAFTKRFAIPPHLYVTGRRVEMARRLLLSGMPAGAVAGEVGFYDQSHLTRHFKRMLGVTPSRYARRD</sequence>
<dbReference type="InterPro" id="IPR050204">
    <property type="entry name" value="AraC_XylS_family_regulators"/>
</dbReference>
<feature type="domain" description="HTH araC/xylS-type" evidence="4">
    <location>
        <begin position="179"/>
        <end position="276"/>
    </location>
</feature>
<dbReference type="Proteomes" id="UP000256269">
    <property type="component" value="Unassembled WGS sequence"/>
</dbReference>
<accession>A0A3E0HED7</accession>
<dbReference type="SUPFAM" id="SSF46689">
    <property type="entry name" value="Homeodomain-like"/>
    <property type="match status" value="2"/>
</dbReference>
<dbReference type="InterPro" id="IPR018060">
    <property type="entry name" value="HTH_AraC"/>
</dbReference>
<evidence type="ECO:0000313" key="6">
    <source>
        <dbReference type="Proteomes" id="UP000256269"/>
    </source>
</evidence>
<dbReference type="AlphaFoldDB" id="A0A3E0HED7"/>
<keyword evidence="6" id="KW-1185">Reference proteome</keyword>
<dbReference type="EMBL" id="QUNO01000009">
    <property type="protein sequence ID" value="REH43523.1"/>
    <property type="molecule type" value="Genomic_DNA"/>
</dbReference>